<keyword evidence="1" id="KW-1133">Transmembrane helix</keyword>
<dbReference type="Pfam" id="PF14079">
    <property type="entry name" value="DUF4260"/>
    <property type="match status" value="1"/>
</dbReference>
<evidence type="ECO:0000256" key="1">
    <source>
        <dbReference type="SAM" id="Phobius"/>
    </source>
</evidence>
<name>A0AB39KXD9_9CAUL</name>
<keyword evidence="1" id="KW-0472">Membrane</keyword>
<proteinExistence type="predicted"/>
<dbReference type="RefSeq" id="WP_369061451.1">
    <property type="nucleotide sequence ID" value="NZ_CP158375.1"/>
</dbReference>
<feature type="transmembrane region" description="Helical" evidence="1">
    <location>
        <begin position="73"/>
        <end position="93"/>
    </location>
</feature>
<protein>
    <submittedName>
        <fullName evidence="2">DUF4260 domain-containing protein</fullName>
    </submittedName>
</protein>
<dbReference type="AlphaFoldDB" id="A0AB39KXD9"/>
<sequence>MRIEPNDDQAIGAPQAGAGGVRMLLRAEGLAVFALSLALYAQTDAGWLLFILLFFAPDLSFLGYLVGSRVGAALYNAAHSYVGPAVLAAAGMLGGPPDLLAWALIWAAHIGLDRAMGYGLKYARGFSFTHLGRIGRATAA</sequence>
<dbReference type="InterPro" id="IPR025356">
    <property type="entry name" value="DUF4260"/>
</dbReference>
<organism evidence="2">
    <name type="scientific">Caulobacter sp. 73W</name>
    <dbReference type="NCBI Taxonomy" id="3161137"/>
    <lineage>
        <taxon>Bacteria</taxon>
        <taxon>Pseudomonadati</taxon>
        <taxon>Pseudomonadota</taxon>
        <taxon>Alphaproteobacteria</taxon>
        <taxon>Caulobacterales</taxon>
        <taxon>Caulobacteraceae</taxon>
        <taxon>Caulobacter</taxon>
    </lineage>
</organism>
<evidence type="ECO:0000313" key="2">
    <source>
        <dbReference type="EMBL" id="XDO97923.1"/>
    </source>
</evidence>
<keyword evidence="1" id="KW-0812">Transmembrane</keyword>
<feature type="transmembrane region" description="Helical" evidence="1">
    <location>
        <begin position="47"/>
        <end position="66"/>
    </location>
</feature>
<dbReference type="EMBL" id="CP158375">
    <property type="protein sequence ID" value="XDO97923.1"/>
    <property type="molecule type" value="Genomic_DNA"/>
</dbReference>
<accession>A0AB39KXD9</accession>
<gene>
    <name evidence="2" type="ORF">ABOZ73_05765</name>
</gene>
<reference evidence="2" key="1">
    <citation type="submission" date="2024-06" db="EMBL/GenBank/DDBJ databases">
        <title>Caulobacter inopinatus, sp. nov.</title>
        <authorList>
            <person name="Donachie S.P."/>
        </authorList>
    </citation>
    <scope>NUCLEOTIDE SEQUENCE</scope>
    <source>
        <strain evidence="2">73W</strain>
    </source>
</reference>